<comment type="caution">
    <text evidence="1">The sequence shown here is derived from an EMBL/GenBank/DDBJ whole genome shotgun (WGS) entry which is preliminary data.</text>
</comment>
<gene>
    <name evidence="1" type="ORF">HAX54_028312</name>
</gene>
<dbReference type="EMBL" id="JACEIK010003477">
    <property type="protein sequence ID" value="MCD9641855.1"/>
    <property type="molecule type" value="Genomic_DNA"/>
</dbReference>
<accession>A0ABS8V3Y5</accession>
<name>A0ABS8V3Y5_DATST</name>
<protein>
    <submittedName>
        <fullName evidence="1">Uncharacterized protein</fullName>
    </submittedName>
</protein>
<sequence>MLMNGLPINFGAMLRDNMRLSRDNCNWKVLEGKMIDVTKVKEPNTTFVSSLTPTECHSRDDSKRGHMFWMFDLQLQIGGILATPMEMSALEDQYSLIDSAMMMFKVGLIFEELLDVDKPILLTDAID</sequence>
<reference evidence="1 2" key="1">
    <citation type="journal article" date="2021" name="BMC Genomics">
        <title>Datura genome reveals duplications of psychoactive alkaloid biosynthetic genes and high mutation rate following tissue culture.</title>
        <authorList>
            <person name="Rajewski A."/>
            <person name="Carter-House D."/>
            <person name="Stajich J."/>
            <person name="Litt A."/>
        </authorList>
    </citation>
    <scope>NUCLEOTIDE SEQUENCE [LARGE SCALE GENOMIC DNA]</scope>
    <source>
        <strain evidence="1">AR-01</strain>
    </source>
</reference>
<dbReference type="Proteomes" id="UP000823775">
    <property type="component" value="Unassembled WGS sequence"/>
</dbReference>
<organism evidence="1 2">
    <name type="scientific">Datura stramonium</name>
    <name type="common">Jimsonweed</name>
    <name type="synonym">Common thornapple</name>
    <dbReference type="NCBI Taxonomy" id="4076"/>
    <lineage>
        <taxon>Eukaryota</taxon>
        <taxon>Viridiplantae</taxon>
        <taxon>Streptophyta</taxon>
        <taxon>Embryophyta</taxon>
        <taxon>Tracheophyta</taxon>
        <taxon>Spermatophyta</taxon>
        <taxon>Magnoliopsida</taxon>
        <taxon>eudicotyledons</taxon>
        <taxon>Gunneridae</taxon>
        <taxon>Pentapetalae</taxon>
        <taxon>asterids</taxon>
        <taxon>lamiids</taxon>
        <taxon>Solanales</taxon>
        <taxon>Solanaceae</taxon>
        <taxon>Solanoideae</taxon>
        <taxon>Datureae</taxon>
        <taxon>Datura</taxon>
    </lineage>
</organism>
<evidence type="ECO:0000313" key="2">
    <source>
        <dbReference type="Proteomes" id="UP000823775"/>
    </source>
</evidence>
<proteinExistence type="predicted"/>
<keyword evidence="2" id="KW-1185">Reference proteome</keyword>
<evidence type="ECO:0000313" key="1">
    <source>
        <dbReference type="EMBL" id="MCD9641855.1"/>
    </source>
</evidence>